<protein>
    <submittedName>
        <fullName evidence="2">Uncharacterized protein</fullName>
    </submittedName>
</protein>
<dbReference type="AlphaFoldDB" id="A0A8S1HVG5"/>
<proteinExistence type="predicted"/>
<comment type="caution">
    <text evidence="2">The sequence shown here is derived from an EMBL/GenBank/DDBJ whole genome shotgun (WGS) entry which is preliminary data.</text>
</comment>
<keyword evidence="3" id="KW-1185">Reference proteome</keyword>
<evidence type="ECO:0000313" key="2">
    <source>
        <dbReference type="EMBL" id="CAD6199363.1"/>
    </source>
</evidence>
<sequence length="95" mass="10877">MDADQTPRREARRYQPQIPGTACVDGPNDDPNTRNTAAHWTNGQQKLHFLADSELTDARKLRVRLQADELEPCKLHEQLNADLSYVKAHTEQLQK</sequence>
<organism evidence="2 3">
    <name type="scientific">Caenorhabditis auriculariae</name>
    <dbReference type="NCBI Taxonomy" id="2777116"/>
    <lineage>
        <taxon>Eukaryota</taxon>
        <taxon>Metazoa</taxon>
        <taxon>Ecdysozoa</taxon>
        <taxon>Nematoda</taxon>
        <taxon>Chromadorea</taxon>
        <taxon>Rhabditida</taxon>
        <taxon>Rhabditina</taxon>
        <taxon>Rhabditomorpha</taxon>
        <taxon>Rhabditoidea</taxon>
        <taxon>Rhabditidae</taxon>
        <taxon>Peloderinae</taxon>
        <taxon>Caenorhabditis</taxon>
    </lineage>
</organism>
<dbReference type="EMBL" id="CAJGYM010000170">
    <property type="protein sequence ID" value="CAD6199363.1"/>
    <property type="molecule type" value="Genomic_DNA"/>
</dbReference>
<feature type="compositionally biased region" description="Basic and acidic residues" evidence="1">
    <location>
        <begin position="1"/>
        <end position="13"/>
    </location>
</feature>
<evidence type="ECO:0000313" key="3">
    <source>
        <dbReference type="Proteomes" id="UP000835052"/>
    </source>
</evidence>
<reference evidence="2" key="1">
    <citation type="submission" date="2020-10" db="EMBL/GenBank/DDBJ databases">
        <authorList>
            <person name="Kikuchi T."/>
        </authorList>
    </citation>
    <scope>NUCLEOTIDE SEQUENCE</scope>
    <source>
        <strain evidence="2">NKZ352</strain>
    </source>
</reference>
<gene>
    <name evidence="2" type="ORF">CAUJ_LOCUS15266</name>
</gene>
<evidence type="ECO:0000256" key="1">
    <source>
        <dbReference type="SAM" id="MobiDB-lite"/>
    </source>
</evidence>
<name>A0A8S1HVG5_9PELO</name>
<accession>A0A8S1HVG5</accession>
<feature type="region of interest" description="Disordered" evidence="1">
    <location>
        <begin position="1"/>
        <end position="36"/>
    </location>
</feature>
<dbReference type="Proteomes" id="UP000835052">
    <property type="component" value="Unassembled WGS sequence"/>
</dbReference>